<dbReference type="GO" id="GO:0043124">
    <property type="term" value="P:negative regulation of canonical NF-kappaB signal transduction"/>
    <property type="evidence" value="ECO:0007669"/>
    <property type="project" value="InterPro"/>
</dbReference>
<evidence type="ECO:0000256" key="1">
    <source>
        <dbReference type="ARBA" id="ARBA00008094"/>
    </source>
</evidence>
<dbReference type="GO" id="GO:0005525">
    <property type="term" value="F:GTP binding"/>
    <property type="evidence" value="ECO:0007669"/>
    <property type="project" value="UniProtKB-KW"/>
</dbReference>
<reference evidence="4" key="1">
    <citation type="submission" date="2019-11" db="UniProtKB">
        <authorList>
            <consortium name="WormBaseParasite"/>
        </authorList>
    </citation>
    <scope>IDENTIFICATION</scope>
</reference>
<evidence type="ECO:0000256" key="3">
    <source>
        <dbReference type="ARBA" id="ARBA00023134"/>
    </source>
</evidence>
<dbReference type="GO" id="GO:0032484">
    <property type="term" value="P:Ral protein signal transduction"/>
    <property type="evidence" value="ECO:0007669"/>
    <property type="project" value="TreeGrafter"/>
</dbReference>
<accession>A0A5K3ENX7</accession>
<dbReference type="GO" id="GO:0032794">
    <property type="term" value="F:GTPase activating protein binding"/>
    <property type="evidence" value="ECO:0007669"/>
    <property type="project" value="TreeGrafter"/>
</dbReference>
<dbReference type="Gene3D" id="3.40.50.300">
    <property type="entry name" value="P-loop containing nucleotide triphosphate hydrolases"/>
    <property type="match status" value="1"/>
</dbReference>
<evidence type="ECO:0000313" key="4">
    <source>
        <dbReference type="WBParaSite" id="MCU_001926-RD"/>
    </source>
</evidence>
<comment type="similarity">
    <text evidence="1">Belongs to the small GTPase superfamily. Ras family. KappaB-Ras subfamily.</text>
</comment>
<dbReference type="PRINTS" id="PR00449">
    <property type="entry name" value="RASTRNSFRMNG"/>
</dbReference>
<dbReference type="Pfam" id="PF00071">
    <property type="entry name" value="Ras"/>
    <property type="match status" value="1"/>
</dbReference>
<proteinExistence type="inferred from homology"/>
<organism evidence="4">
    <name type="scientific">Mesocestoides corti</name>
    <name type="common">Flatworm</name>
    <dbReference type="NCBI Taxonomy" id="53468"/>
    <lineage>
        <taxon>Eukaryota</taxon>
        <taxon>Metazoa</taxon>
        <taxon>Spiralia</taxon>
        <taxon>Lophotrochozoa</taxon>
        <taxon>Platyhelminthes</taxon>
        <taxon>Cestoda</taxon>
        <taxon>Eucestoda</taxon>
        <taxon>Cyclophyllidea</taxon>
        <taxon>Mesocestoididae</taxon>
        <taxon>Mesocestoides</taxon>
    </lineage>
</organism>
<dbReference type="GO" id="GO:0003924">
    <property type="term" value="F:GTPase activity"/>
    <property type="evidence" value="ECO:0007669"/>
    <property type="project" value="InterPro"/>
</dbReference>
<dbReference type="AlphaFoldDB" id="A0A5K3ENX7"/>
<dbReference type="PANTHER" id="PTHR46152:SF3">
    <property type="entry name" value="NF-KAPPA-B INHIBITOR-INTERACTING RAS-LIKE PROTEIN"/>
    <property type="match status" value="1"/>
</dbReference>
<sequence length="185" mass="20790">MVRVVKLLMCGASGVGKTSLVYSLDTPSGSMPDLQRHLPTYEDTYLLNVYAEKNIQEKVRLYEIGGSNTTIARHFVHSSDAVIFVFDLTDFDSFLYMQKLKSTIDLLKEKREIPMVAIGNKNDKTRNPKFDQVSPSTWAQSERVGYFETNVGDKTTFPQVLAGLVLKVIQPPGKSSFAFGKRESR</sequence>
<keyword evidence="2" id="KW-0547">Nucleotide-binding</keyword>
<dbReference type="WBParaSite" id="MCU_001926-RD">
    <property type="protein sequence ID" value="MCU_001926-RD"/>
    <property type="gene ID" value="MCU_001926"/>
</dbReference>
<dbReference type="SMART" id="SM00173">
    <property type="entry name" value="RAS"/>
    <property type="match status" value="1"/>
</dbReference>
<keyword evidence="3" id="KW-0342">GTP-binding</keyword>
<name>A0A5K3ENX7_MESCO</name>
<dbReference type="InterPro" id="IPR042227">
    <property type="entry name" value="KBRS"/>
</dbReference>
<protein>
    <submittedName>
        <fullName evidence="4">WD_REPEATS_REGION domain-containing protein</fullName>
    </submittedName>
</protein>
<dbReference type="InterPro" id="IPR001806">
    <property type="entry name" value="Small_GTPase"/>
</dbReference>
<evidence type="ECO:0000256" key="2">
    <source>
        <dbReference type="ARBA" id="ARBA00022741"/>
    </source>
</evidence>
<dbReference type="SMART" id="SM00175">
    <property type="entry name" value="RAB"/>
    <property type="match status" value="1"/>
</dbReference>
<dbReference type="PANTHER" id="PTHR46152">
    <property type="entry name" value="NF-KAPPA-B INHIBITOR-INTERACTING RAS-LIKE PROTEIN"/>
    <property type="match status" value="1"/>
</dbReference>
<dbReference type="SUPFAM" id="SSF52540">
    <property type="entry name" value="P-loop containing nucleoside triphosphate hydrolases"/>
    <property type="match status" value="1"/>
</dbReference>
<dbReference type="PROSITE" id="PS51419">
    <property type="entry name" value="RAB"/>
    <property type="match status" value="1"/>
</dbReference>
<dbReference type="InterPro" id="IPR027417">
    <property type="entry name" value="P-loop_NTPase"/>
</dbReference>